<dbReference type="GO" id="GO:0017080">
    <property type="term" value="F:sodium channel regulator activity"/>
    <property type="evidence" value="ECO:0007669"/>
    <property type="project" value="TreeGrafter"/>
</dbReference>
<dbReference type="OMA" id="QRFNFYA"/>
<evidence type="ECO:0000313" key="3">
    <source>
        <dbReference type="EnsemblMetazoa" id="PHUM487830-PA"/>
    </source>
</evidence>
<name>E0VWJ8_PEDHC</name>
<dbReference type="InterPro" id="IPR031578">
    <property type="entry name" value="TipE"/>
</dbReference>
<dbReference type="PANTHER" id="PTHR12335:SF4">
    <property type="entry name" value="TIPE HOMOLOG 1, ISOFORM B"/>
    <property type="match status" value="1"/>
</dbReference>
<keyword evidence="4" id="KW-1185">Reference proteome</keyword>
<sequence length="299" mass="34027">MFSSDGLINVSDKKQKSNIRLTAVREECDDIQPYPEPHTGREINLQKVMRSSSSELLIDQQQELRRRKLLELVAPKKKKAPKRTCRQRIWFYTTSIVALTAVSAGSSLLFLVPLYVDPAISTLVADFVETPVTCTTTRREDHSGIFNCTWSSCREGCTSDMYKCTHIYVSYSNYTTLMTSNNNRFDDVSPSQTMNGSDEAVLLVNIKGCGYPPEVNCGQFTATYGIEGTEFPCHYSRENSTVVLTHYDRDEQVEIIINYFAVPFIVTIVSSVVLCIMHYDCQCSGRQSRRRRPRFENAR</sequence>
<keyword evidence="1" id="KW-0472">Membrane</keyword>
<dbReference type="FunCoup" id="E0VWJ8">
    <property type="interactions" value="84"/>
</dbReference>
<dbReference type="GO" id="GO:0002028">
    <property type="term" value="P:regulation of sodium ion transport"/>
    <property type="evidence" value="ECO:0007669"/>
    <property type="project" value="TreeGrafter"/>
</dbReference>
<dbReference type="EMBL" id="AAZO01005912">
    <property type="status" value="NOT_ANNOTATED_CDS"/>
    <property type="molecule type" value="Genomic_DNA"/>
</dbReference>
<dbReference type="EnsemblMetazoa" id="PHUM487830-RA">
    <property type="protein sequence ID" value="PHUM487830-PA"/>
    <property type="gene ID" value="PHUM487830"/>
</dbReference>
<dbReference type="RefSeq" id="XP_002430492.1">
    <property type="nucleotide sequence ID" value="XM_002430447.1"/>
</dbReference>
<dbReference type="CTD" id="8231445"/>
<reference evidence="3" key="3">
    <citation type="submission" date="2020-05" db="UniProtKB">
        <authorList>
            <consortium name="EnsemblMetazoa"/>
        </authorList>
    </citation>
    <scope>IDENTIFICATION</scope>
    <source>
        <strain evidence="3">USDA</strain>
    </source>
</reference>
<protein>
    <recommendedName>
        <fullName evidence="5">Protein tipE</fullName>
    </recommendedName>
</protein>
<dbReference type="OrthoDB" id="6350671at2759"/>
<dbReference type="InParanoid" id="E0VWJ8"/>
<dbReference type="EMBL" id="DS235822">
    <property type="protein sequence ID" value="EEB17754.1"/>
    <property type="molecule type" value="Genomic_DNA"/>
</dbReference>
<proteinExistence type="predicted"/>
<dbReference type="AlphaFoldDB" id="E0VWJ8"/>
<evidence type="ECO:0000313" key="2">
    <source>
        <dbReference type="EMBL" id="EEB17754.1"/>
    </source>
</evidence>
<reference evidence="2" key="1">
    <citation type="submission" date="2007-04" db="EMBL/GenBank/DDBJ databases">
        <title>Annotation of Pediculus humanus corporis strain USDA.</title>
        <authorList>
            <person name="Kirkness E."/>
            <person name="Hannick L."/>
            <person name="Hass B."/>
            <person name="Bruggner R."/>
            <person name="Lawson D."/>
            <person name="Bidwell S."/>
            <person name="Joardar V."/>
            <person name="Caler E."/>
            <person name="Walenz B."/>
            <person name="Inman J."/>
            <person name="Schobel S."/>
            <person name="Galinsky K."/>
            <person name="Amedeo P."/>
            <person name="Strausberg R."/>
        </authorList>
    </citation>
    <scope>NUCLEOTIDE SEQUENCE</scope>
    <source>
        <strain evidence="2">USDA</strain>
    </source>
</reference>
<accession>E0VWJ8</accession>
<reference evidence="2" key="2">
    <citation type="submission" date="2007-04" db="EMBL/GenBank/DDBJ databases">
        <title>The genome of the human body louse.</title>
        <authorList>
            <consortium name="The Human Body Louse Genome Consortium"/>
            <person name="Kirkness E."/>
            <person name="Walenz B."/>
            <person name="Hass B."/>
            <person name="Bruggner R."/>
            <person name="Strausberg R."/>
        </authorList>
    </citation>
    <scope>NUCLEOTIDE SEQUENCE</scope>
    <source>
        <strain evidence="2">USDA</strain>
    </source>
</reference>
<gene>
    <name evidence="3" type="primary">8231445</name>
    <name evidence="2" type="ORF">Phum_PHUM487830</name>
</gene>
<dbReference type="Proteomes" id="UP000009046">
    <property type="component" value="Unassembled WGS sequence"/>
</dbReference>
<dbReference type="VEuPathDB" id="VectorBase:PHUM487830"/>
<evidence type="ECO:0000256" key="1">
    <source>
        <dbReference type="SAM" id="Phobius"/>
    </source>
</evidence>
<dbReference type="GO" id="GO:0005886">
    <property type="term" value="C:plasma membrane"/>
    <property type="evidence" value="ECO:0007669"/>
    <property type="project" value="TreeGrafter"/>
</dbReference>
<keyword evidence="1" id="KW-1133">Transmembrane helix</keyword>
<dbReference type="Pfam" id="PF16972">
    <property type="entry name" value="TipE"/>
    <property type="match status" value="2"/>
</dbReference>
<feature type="transmembrane region" description="Helical" evidence="1">
    <location>
        <begin position="89"/>
        <end position="116"/>
    </location>
</feature>
<dbReference type="GeneID" id="8231445"/>
<dbReference type="KEGG" id="phu:Phum_PHUM487830"/>
<dbReference type="HOGENOM" id="CLU_050807_0_0_1"/>
<evidence type="ECO:0000313" key="4">
    <source>
        <dbReference type="Proteomes" id="UP000009046"/>
    </source>
</evidence>
<dbReference type="eggNOG" id="ENOG502QXQD">
    <property type="taxonomic scope" value="Eukaryota"/>
</dbReference>
<keyword evidence="1" id="KW-0812">Transmembrane</keyword>
<organism>
    <name type="scientific">Pediculus humanus subsp. corporis</name>
    <name type="common">Body louse</name>
    <dbReference type="NCBI Taxonomy" id="121224"/>
    <lineage>
        <taxon>Eukaryota</taxon>
        <taxon>Metazoa</taxon>
        <taxon>Ecdysozoa</taxon>
        <taxon>Arthropoda</taxon>
        <taxon>Hexapoda</taxon>
        <taxon>Insecta</taxon>
        <taxon>Pterygota</taxon>
        <taxon>Neoptera</taxon>
        <taxon>Paraneoptera</taxon>
        <taxon>Psocodea</taxon>
        <taxon>Troctomorpha</taxon>
        <taxon>Phthiraptera</taxon>
        <taxon>Anoplura</taxon>
        <taxon>Pediculidae</taxon>
        <taxon>Pediculus</taxon>
    </lineage>
</organism>
<evidence type="ECO:0008006" key="5">
    <source>
        <dbReference type="Google" id="ProtNLM"/>
    </source>
</evidence>
<dbReference type="STRING" id="121224.E0VWJ8"/>
<feature type="transmembrane region" description="Helical" evidence="1">
    <location>
        <begin position="256"/>
        <end position="281"/>
    </location>
</feature>
<dbReference type="PANTHER" id="PTHR12335">
    <property type="entry name" value="TIPE PROTEIN TEMPERATURE-INDUCED PARALYTIC E"/>
    <property type="match status" value="1"/>
</dbReference>